<dbReference type="Pfam" id="PF02116">
    <property type="entry name" value="STE2"/>
    <property type="match status" value="1"/>
</dbReference>
<dbReference type="InterPro" id="IPR027458">
    <property type="entry name" value="STE2_TM1-TM2_sf"/>
</dbReference>
<reference evidence="4" key="1">
    <citation type="journal article" date="2015" name="Genome Announc.">
        <title>Draft genome sequence of the cellulolytic fungus Chaetomium globosum.</title>
        <authorList>
            <person name="Cuomo C.A."/>
            <person name="Untereiner W.A."/>
            <person name="Ma L.-J."/>
            <person name="Grabherr M."/>
            <person name="Birren B.W."/>
        </authorList>
    </citation>
    <scope>NUCLEOTIDE SEQUENCE [LARGE SCALE GENOMIC DNA]</scope>
    <source>
        <strain evidence="4">ATCC 6205 / CBS 148.51 / DSM 1962 / NBRC 6347 / NRRL 1970</strain>
    </source>
</reference>
<protein>
    <recommendedName>
        <fullName evidence="5">Pheromone receptor</fullName>
    </recommendedName>
</protein>
<feature type="transmembrane region" description="Helical" evidence="2">
    <location>
        <begin position="131"/>
        <end position="150"/>
    </location>
</feature>
<dbReference type="RefSeq" id="XP_001226396.1">
    <property type="nucleotide sequence ID" value="XM_001226395.1"/>
</dbReference>
<evidence type="ECO:0000313" key="4">
    <source>
        <dbReference type="Proteomes" id="UP000001056"/>
    </source>
</evidence>
<dbReference type="PANTHER" id="PTHR28009:SF1">
    <property type="entry name" value="PHEROMONE ALPHA FACTOR RECEPTOR"/>
    <property type="match status" value="1"/>
</dbReference>
<dbReference type="Gene3D" id="1.10.287.920">
    <property type="entry name" value="Pheromone alpha factor receptor"/>
    <property type="match status" value="1"/>
</dbReference>
<dbReference type="EMBL" id="CH408034">
    <property type="protein sequence ID" value="EAQ84455.1"/>
    <property type="molecule type" value="Genomic_DNA"/>
</dbReference>
<accession>Q2GU85</accession>
<feature type="transmembrane region" description="Helical" evidence="2">
    <location>
        <begin position="171"/>
        <end position="190"/>
    </location>
</feature>
<dbReference type="VEuPathDB" id="FungiDB:CHGG_08469"/>
<dbReference type="OrthoDB" id="5402633at2759"/>
<keyword evidence="2" id="KW-0812">Transmembrane</keyword>
<feature type="transmembrane region" description="Helical" evidence="2">
    <location>
        <begin position="55"/>
        <end position="74"/>
    </location>
</feature>
<dbReference type="InterPro" id="IPR000366">
    <property type="entry name" value="GPCR_STE2"/>
</dbReference>
<proteinExistence type="predicted"/>
<keyword evidence="2" id="KW-1133">Transmembrane helix</keyword>
<evidence type="ECO:0000313" key="3">
    <source>
        <dbReference type="EMBL" id="EAQ84455.1"/>
    </source>
</evidence>
<keyword evidence="4" id="KW-1185">Reference proteome</keyword>
<dbReference type="HOGENOM" id="CLU_035056_0_0_1"/>
<dbReference type="OMA" id="FAILEWH"/>
<organism evidence="3 4">
    <name type="scientific">Chaetomium globosum (strain ATCC 6205 / CBS 148.51 / DSM 1962 / NBRC 6347 / NRRL 1970)</name>
    <name type="common">Soil fungus</name>
    <dbReference type="NCBI Taxonomy" id="306901"/>
    <lineage>
        <taxon>Eukaryota</taxon>
        <taxon>Fungi</taxon>
        <taxon>Dikarya</taxon>
        <taxon>Ascomycota</taxon>
        <taxon>Pezizomycotina</taxon>
        <taxon>Sordariomycetes</taxon>
        <taxon>Sordariomycetidae</taxon>
        <taxon>Sordariales</taxon>
        <taxon>Chaetomiaceae</taxon>
        <taxon>Chaetomium</taxon>
    </lineage>
</organism>
<dbReference type="STRING" id="306901.Q2GU85"/>
<evidence type="ECO:0000256" key="1">
    <source>
        <dbReference type="SAM" id="MobiDB-lite"/>
    </source>
</evidence>
<dbReference type="GO" id="GO:0038038">
    <property type="term" value="C:G protein-coupled receptor homodimeric complex"/>
    <property type="evidence" value="ECO:0007669"/>
    <property type="project" value="TreeGrafter"/>
</dbReference>
<dbReference type="GO" id="GO:0004932">
    <property type="term" value="F:mating-type factor pheromone receptor activity"/>
    <property type="evidence" value="ECO:0007669"/>
    <property type="project" value="InterPro"/>
</dbReference>
<feature type="compositionally biased region" description="Low complexity" evidence="1">
    <location>
        <begin position="300"/>
        <end position="318"/>
    </location>
</feature>
<dbReference type="AlphaFoldDB" id="Q2GU85"/>
<dbReference type="GeneID" id="4395499"/>
<feature type="region of interest" description="Disordered" evidence="1">
    <location>
        <begin position="287"/>
        <end position="318"/>
    </location>
</feature>
<dbReference type="GO" id="GO:0000750">
    <property type="term" value="P:pheromone-dependent signal transduction involved in conjugation with cellular fusion"/>
    <property type="evidence" value="ECO:0007669"/>
    <property type="project" value="TreeGrafter"/>
</dbReference>
<evidence type="ECO:0008006" key="5">
    <source>
        <dbReference type="Google" id="ProtNLM"/>
    </source>
</evidence>
<sequence length="346" mass="36966">MSNTTSPPPGLPPQAQAFNPLNQSAFLLYADGTNPIPSNTYSVTEIYLQATSLSILYGSQIGACFMMLAVVLGMTPRPRFRRLPTLISVAALALNTARMVLLAVFFTTSWVDLYVIVSQGASVVPRSDFSLSAAATVLSVPVTVLILAALTVQAWSMLRLWCPMYKIPARVLSLVLVLLTLAFNITTTVIQARAILYADISQIADWVRQAYLGLITASIYSFYFLFNIRLVMHMWVIFAALEFIQFDRFEPGSITQTSVIIVLPLGTLVVQRLANPAWFGTAAHTDSTSSSAAGGGGGSASANTTGTGRGSVLSRGGLSGVTATSVTSASRRPLLTSVRSNSRNAI</sequence>
<name>Q2GU85_CHAGB</name>
<dbReference type="InParanoid" id="Q2GU85"/>
<evidence type="ECO:0000256" key="2">
    <source>
        <dbReference type="SAM" id="Phobius"/>
    </source>
</evidence>
<keyword evidence="2" id="KW-0472">Membrane</keyword>
<dbReference type="PANTHER" id="PTHR28009">
    <property type="entry name" value="PHEROMONE ALPHA FACTOR RECEPTOR"/>
    <property type="match status" value="1"/>
</dbReference>
<feature type="transmembrane region" description="Helical" evidence="2">
    <location>
        <begin position="86"/>
        <end position="111"/>
    </location>
</feature>
<dbReference type="CDD" id="cd14939">
    <property type="entry name" value="7tmD_STE2"/>
    <property type="match status" value="1"/>
</dbReference>
<gene>
    <name evidence="3" type="ORF">CHGG_08469</name>
</gene>
<feature type="transmembrane region" description="Helical" evidence="2">
    <location>
        <begin position="210"/>
        <end position="228"/>
    </location>
</feature>
<dbReference type="eggNOG" id="ENOG502QTV4">
    <property type="taxonomic scope" value="Eukaryota"/>
</dbReference>
<dbReference type="Proteomes" id="UP000001056">
    <property type="component" value="Unassembled WGS sequence"/>
</dbReference>